<name>A0A9N9QWQ8_9NEOP</name>
<reference evidence="1" key="1">
    <citation type="submission" date="2021-12" db="EMBL/GenBank/DDBJ databases">
        <authorList>
            <person name="King R."/>
        </authorList>
    </citation>
    <scope>NUCLEOTIDE SEQUENCE</scope>
</reference>
<dbReference type="EMBL" id="OU893343">
    <property type="protein sequence ID" value="CAG9784759.1"/>
    <property type="molecule type" value="Genomic_DNA"/>
</dbReference>
<proteinExistence type="predicted"/>
<reference evidence="1" key="2">
    <citation type="submission" date="2022-10" db="EMBL/GenBank/DDBJ databases">
        <authorList>
            <consortium name="ENA_rothamsted_submissions"/>
            <consortium name="culmorum"/>
            <person name="King R."/>
        </authorList>
    </citation>
    <scope>NUCLEOTIDE SEQUENCE</scope>
</reference>
<sequence length="90" mass="10308">MFEDRDTEKSQTNYRLKLQPEYVLKKSWFMQIPKLPYCSMSGAMLRVCDPSGQRPLLVNFDSSGAIVVRKADDLTLPAVSNLAVFCRFED</sequence>
<evidence type="ECO:0000313" key="1">
    <source>
        <dbReference type="EMBL" id="CAG9784759.1"/>
    </source>
</evidence>
<dbReference type="Proteomes" id="UP001153714">
    <property type="component" value="Chromosome 12"/>
</dbReference>
<gene>
    <name evidence="1" type="ORF">DIATSA_LOCUS2833</name>
</gene>
<keyword evidence="2" id="KW-1185">Reference proteome</keyword>
<dbReference type="AlphaFoldDB" id="A0A9N9QWQ8"/>
<accession>A0A9N9QWQ8</accession>
<evidence type="ECO:0000313" key="2">
    <source>
        <dbReference type="Proteomes" id="UP001153714"/>
    </source>
</evidence>
<protein>
    <submittedName>
        <fullName evidence="1">Uncharacterized protein</fullName>
    </submittedName>
</protein>
<organism evidence="1 2">
    <name type="scientific">Diatraea saccharalis</name>
    <name type="common">sugarcane borer</name>
    <dbReference type="NCBI Taxonomy" id="40085"/>
    <lineage>
        <taxon>Eukaryota</taxon>
        <taxon>Metazoa</taxon>
        <taxon>Ecdysozoa</taxon>
        <taxon>Arthropoda</taxon>
        <taxon>Hexapoda</taxon>
        <taxon>Insecta</taxon>
        <taxon>Pterygota</taxon>
        <taxon>Neoptera</taxon>
        <taxon>Endopterygota</taxon>
        <taxon>Lepidoptera</taxon>
        <taxon>Glossata</taxon>
        <taxon>Ditrysia</taxon>
        <taxon>Pyraloidea</taxon>
        <taxon>Crambidae</taxon>
        <taxon>Crambinae</taxon>
        <taxon>Diatraea</taxon>
    </lineage>
</organism>